<feature type="domain" description="Glycosyltransferase 2-like" evidence="5">
    <location>
        <begin position="7"/>
        <end position="112"/>
    </location>
</feature>
<dbReference type="AlphaFoldDB" id="A0A3S0AEJ7"/>
<accession>A0A3S0AEJ7</accession>
<evidence type="ECO:0000256" key="1">
    <source>
        <dbReference type="ARBA" id="ARBA00004776"/>
    </source>
</evidence>
<evidence type="ECO:0000313" key="7">
    <source>
        <dbReference type="Proteomes" id="UP000277864"/>
    </source>
</evidence>
<proteinExistence type="inferred from homology"/>
<organism evidence="6 7">
    <name type="scientific">Vagococcus humatus</name>
    <dbReference type="NCBI Taxonomy" id="1889241"/>
    <lineage>
        <taxon>Bacteria</taxon>
        <taxon>Bacillati</taxon>
        <taxon>Bacillota</taxon>
        <taxon>Bacilli</taxon>
        <taxon>Lactobacillales</taxon>
        <taxon>Enterococcaceae</taxon>
        <taxon>Vagococcus</taxon>
    </lineage>
</organism>
<evidence type="ECO:0000256" key="2">
    <source>
        <dbReference type="ARBA" id="ARBA00006739"/>
    </source>
</evidence>
<comment type="caution">
    <text evidence="6">The sequence shown here is derived from an EMBL/GenBank/DDBJ whole genome shotgun (WGS) entry which is preliminary data.</text>
</comment>
<evidence type="ECO:0000256" key="3">
    <source>
        <dbReference type="ARBA" id="ARBA00022676"/>
    </source>
</evidence>
<dbReference type="EMBL" id="PXZH01000001">
    <property type="protein sequence ID" value="RST89845.1"/>
    <property type="molecule type" value="Genomic_DNA"/>
</dbReference>
<sequence length="295" mass="33853">MSKNALIVLNYNNYEETKRFVEEVKDYPSLEAIVIVDNASKNESFQELSKLASDRIHVILSPTNQGYASGNNFGVKYAETHIKPDYYIISNPDVIVTNDAIQTMTDFVTEKSQTEQVGVVAPIMLGPDEAFHLKNTGWKLPTFKSDVISMFAGLARRHPNYLNYDNQDLVGTEYVPVDVLPGSFFMIPATSFKQVDFFDEQTFLFCEERILSHKLLHQGYHNYLLTNCSYIHNHSTTIKSNISKINTYKHFLASKKIYHRDYLNNSSFKQGVFHVLAALSLLEKQIIYRLQDKIK</sequence>
<protein>
    <recommendedName>
        <fullName evidence="5">Glycosyltransferase 2-like domain-containing protein</fullName>
    </recommendedName>
</protein>
<name>A0A3S0AEJ7_9ENTE</name>
<dbReference type="InterPro" id="IPR001173">
    <property type="entry name" value="Glyco_trans_2-like"/>
</dbReference>
<reference evidence="6 7" key="1">
    <citation type="submission" date="2018-03" db="EMBL/GenBank/DDBJ databases">
        <authorList>
            <person name="Gulvik C.A."/>
        </authorList>
    </citation>
    <scope>NUCLEOTIDE SEQUENCE [LARGE SCALE GENOMIC DNA]</scope>
    <source>
        <strain evidence="6 7">JCM 31581</strain>
    </source>
</reference>
<keyword evidence="7" id="KW-1185">Reference proteome</keyword>
<evidence type="ECO:0000256" key="4">
    <source>
        <dbReference type="ARBA" id="ARBA00022679"/>
    </source>
</evidence>
<gene>
    <name evidence="6" type="ORF">C7P63_01840</name>
</gene>
<dbReference type="Gene3D" id="3.90.550.10">
    <property type="entry name" value="Spore Coat Polysaccharide Biosynthesis Protein SpsA, Chain A"/>
    <property type="match status" value="1"/>
</dbReference>
<dbReference type="RefSeq" id="WP_125942457.1">
    <property type="nucleotide sequence ID" value="NZ_PXZH01000001.1"/>
</dbReference>
<dbReference type="InterPro" id="IPR029044">
    <property type="entry name" value="Nucleotide-diphossugar_trans"/>
</dbReference>
<comment type="pathway">
    <text evidence="1">Cell wall biogenesis; cell wall polysaccharide biosynthesis.</text>
</comment>
<keyword evidence="3" id="KW-0328">Glycosyltransferase</keyword>
<dbReference type="PANTHER" id="PTHR43179:SF12">
    <property type="entry name" value="GALACTOFURANOSYLTRANSFERASE GLFT2"/>
    <property type="match status" value="1"/>
</dbReference>
<evidence type="ECO:0000313" key="6">
    <source>
        <dbReference type="EMBL" id="RST89845.1"/>
    </source>
</evidence>
<evidence type="ECO:0000259" key="5">
    <source>
        <dbReference type="Pfam" id="PF00535"/>
    </source>
</evidence>
<comment type="similarity">
    <text evidence="2">Belongs to the glycosyltransferase 2 family.</text>
</comment>
<dbReference type="GO" id="GO:0016757">
    <property type="term" value="F:glycosyltransferase activity"/>
    <property type="evidence" value="ECO:0007669"/>
    <property type="project" value="UniProtKB-KW"/>
</dbReference>
<dbReference type="SUPFAM" id="SSF53448">
    <property type="entry name" value="Nucleotide-diphospho-sugar transferases"/>
    <property type="match status" value="1"/>
</dbReference>
<dbReference type="PANTHER" id="PTHR43179">
    <property type="entry name" value="RHAMNOSYLTRANSFERASE WBBL"/>
    <property type="match status" value="1"/>
</dbReference>
<keyword evidence="4" id="KW-0808">Transferase</keyword>
<dbReference type="Proteomes" id="UP000277864">
    <property type="component" value="Unassembled WGS sequence"/>
</dbReference>
<dbReference type="OrthoDB" id="8773442at2"/>
<dbReference type="Pfam" id="PF00535">
    <property type="entry name" value="Glycos_transf_2"/>
    <property type="match status" value="1"/>
</dbReference>